<proteinExistence type="predicted"/>
<sequence>MKTTQSYYASGVLILVSIAAQTLAFVPIDNQHNKISIRTSVIDVTTTTTKLQVLWDPLNEIEHDVGLVEFPTDKQRMAIKKEAKQRKSRKQLPYFSLSEEEMNGEWSDETFSTVWKQLTETEMMEIKGVCRTDRRAVFRQAKLFCEELEDMISSLPVALISTKGHTALIFCPTLPQEHPDKFILRTSVGQKNVWRSRPKALRDNRGQIIKE</sequence>
<protein>
    <submittedName>
        <fullName evidence="2">Uncharacterized protein</fullName>
    </submittedName>
</protein>
<dbReference type="OrthoDB" id="48618at2759"/>
<feature type="signal peptide" evidence="1">
    <location>
        <begin position="1"/>
        <end position="24"/>
    </location>
</feature>
<keyword evidence="1" id="KW-0732">Signal</keyword>
<feature type="chain" id="PRO_5009193084" evidence="1">
    <location>
        <begin position="25"/>
        <end position="211"/>
    </location>
</feature>
<gene>
    <name evidence="2" type="ORF">FRACYDRAFT_184503</name>
</gene>
<accession>A0A1E7FGK0</accession>
<dbReference type="Proteomes" id="UP000095751">
    <property type="component" value="Unassembled WGS sequence"/>
</dbReference>
<evidence type="ECO:0000313" key="3">
    <source>
        <dbReference type="Proteomes" id="UP000095751"/>
    </source>
</evidence>
<name>A0A1E7FGK0_9STRA</name>
<reference evidence="2 3" key="1">
    <citation type="submission" date="2016-09" db="EMBL/GenBank/DDBJ databases">
        <title>Extensive genetic diversity and differential bi-allelic expression allows diatom success in the polar Southern Ocean.</title>
        <authorList>
            <consortium name="DOE Joint Genome Institute"/>
            <person name="Mock T."/>
            <person name="Otillar R.P."/>
            <person name="Strauss J."/>
            <person name="Dupont C."/>
            <person name="Frickenhaus S."/>
            <person name="Maumus F."/>
            <person name="Mcmullan M."/>
            <person name="Sanges R."/>
            <person name="Schmutz J."/>
            <person name="Toseland A."/>
            <person name="Valas R."/>
            <person name="Veluchamy A."/>
            <person name="Ward B.J."/>
            <person name="Allen A."/>
            <person name="Barry K."/>
            <person name="Falciatore A."/>
            <person name="Ferrante M."/>
            <person name="Fortunato A.E."/>
            <person name="Gloeckner G."/>
            <person name="Gruber A."/>
            <person name="Hipkin R."/>
            <person name="Janech M."/>
            <person name="Kroth P."/>
            <person name="Leese F."/>
            <person name="Lindquist E."/>
            <person name="Lyon B.R."/>
            <person name="Martin J."/>
            <person name="Mayer C."/>
            <person name="Parker M."/>
            <person name="Quesneville H."/>
            <person name="Raymond J."/>
            <person name="Uhlig C."/>
            <person name="Valentin K.U."/>
            <person name="Worden A.Z."/>
            <person name="Armbrust E.V."/>
            <person name="Bowler C."/>
            <person name="Green B."/>
            <person name="Moulton V."/>
            <person name="Van Oosterhout C."/>
            <person name="Grigoriev I."/>
        </authorList>
    </citation>
    <scope>NUCLEOTIDE SEQUENCE [LARGE SCALE GENOMIC DNA]</scope>
    <source>
        <strain evidence="2 3">CCMP1102</strain>
    </source>
</reference>
<dbReference type="InParanoid" id="A0A1E7FGK0"/>
<evidence type="ECO:0000313" key="2">
    <source>
        <dbReference type="EMBL" id="OEU17286.1"/>
    </source>
</evidence>
<dbReference type="EMBL" id="KV784357">
    <property type="protein sequence ID" value="OEU17286.1"/>
    <property type="molecule type" value="Genomic_DNA"/>
</dbReference>
<dbReference type="KEGG" id="fcy:FRACYDRAFT_184503"/>
<keyword evidence="3" id="KW-1185">Reference proteome</keyword>
<organism evidence="2 3">
    <name type="scientific">Fragilariopsis cylindrus CCMP1102</name>
    <dbReference type="NCBI Taxonomy" id="635003"/>
    <lineage>
        <taxon>Eukaryota</taxon>
        <taxon>Sar</taxon>
        <taxon>Stramenopiles</taxon>
        <taxon>Ochrophyta</taxon>
        <taxon>Bacillariophyta</taxon>
        <taxon>Bacillariophyceae</taxon>
        <taxon>Bacillariophycidae</taxon>
        <taxon>Bacillariales</taxon>
        <taxon>Bacillariaceae</taxon>
        <taxon>Fragilariopsis</taxon>
    </lineage>
</organism>
<evidence type="ECO:0000256" key="1">
    <source>
        <dbReference type="SAM" id="SignalP"/>
    </source>
</evidence>
<dbReference type="AlphaFoldDB" id="A0A1E7FGK0"/>